<dbReference type="GO" id="GO:0070531">
    <property type="term" value="C:BRCA1-A complex"/>
    <property type="evidence" value="ECO:0007669"/>
    <property type="project" value="TreeGrafter"/>
</dbReference>
<dbReference type="InterPro" id="IPR036420">
    <property type="entry name" value="BRCT_dom_sf"/>
</dbReference>
<organism evidence="7 8">
    <name type="scientific">Angiostrongylus cantonensis</name>
    <name type="common">Rat lungworm</name>
    <dbReference type="NCBI Taxonomy" id="6313"/>
    <lineage>
        <taxon>Eukaryota</taxon>
        <taxon>Metazoa</taxon>
        <taxon>Ecdysozoa</taxon>
        <taxon>Nematoda</taxon>
        <taxon>Chromadorea</taxon>
        <taxon>Rhabditida</taxon>
        <taxon>Rhabditina</taxon>
        <taxon>Rhabditomorpha</taxon>
        <taxon>Strongyloidea</taxon>
        <taxon>Metastrongylidae</taxon>
        <taxon>Angiostrongylus</taxon>
    </lineage>
</organism>
<keyword evidence="7" id="KW-1185">Reference proteome</keyword>
<evidence type="ECO:0000256" key="1">
    <source>
        <dbReference type="ARBA" id="ARBA00004123"/>
    </source>
</evidence>
<dbReference type="PANTHER" id="PTHR13763">
    <property type="entry name" value="BREAST CANCER TYPE 1 SUSCEPTIBILITY PROTEIN BRCA1"/>
    <property type="match status" value="1"/>
</dbReference>
<reference evidence="7" key="1">
    <citation type="submission" date="2012-09" db="EMBL/GenBank/DDBJ databases">
        <authorList>
            <person name="Martin A.A."/>
        </authorList>
    </citation>
    <scope>NUCLEOTIDE SEQUENCE</scope>
</reference>
<dbReference type="SUPFAM" id="SSF52113">
    <property type="entry name" value="BRCT domain"/>
    <property type="match status" value="1"/>
</dbReference>
<dbReference type="InterPro" id="IPR031099">
    <property type="entry name" value="BRCA1-associated"/>
</dbReference>
<evidence type="ECO:0000256" key="4">
    <source>
        <dbReference type="ARBA" id="ARBA00023204"/>
    </source>
</evidence>
<proteinExistence type="predicted"/>
<accession>A0A0K0DCP5</accession>
<dbReference type="InterPro" id="IPR001357">
    <property type="entry name" value="BRCT_dom"/>
</dbReference>
<feature type="domain" description="BRCT" evidence="6">
    <location>
        <begin position="351"/>
        <end position="424"/>
    </location>
</feature>
<dbReference type="PANTHER" id="PTHR13763:SF0">
    <property type="entry name" value="BREAST CANCER TYPE 1 SUSCEPTIBILITY PROTEIN"/>
    <property type="match status" value="1"/>
</dbReference>
<keyword evidence="2" id="KW-0677">Repeat</keyword>
<evidence type="ECO:0000256" key="5">
    <source>
        <dbReference type="ARBA" id="ARBA00023242"/>
    </source>
</evidence>
<comment type="subcellular location">
    <subcellularLocation>
        <location evidence="1">Nucleus</location>
    </subcellularLocation>
</comment>
<dbReference type="GO" id="GO:0031436">
    <property type="term" value="C:BRCA1-BARD1 complex"/>
    <property type="evidence" value="ECO:0007669"/>
    <property type="project" value="TreeGrafter"/>
</dbReference>
<dbReference type="Proteomes" id="UP000035642">
    <property type="component" value="Unassembled WGS sequence"/>
</dbReference>
<evidence type="ECO:0000313" key="8">
    <source>
        <dbReference type="WBParaSite" id="ACAC_0000837401-mRNA-1"/>
    </source>
</evidence>
<dbReference type="Pfam" id="PF16589">
    <property type="entry name" value="BRCT_2"/>
    <property type="match status" value="1"/>
</dbReference>
<reference evidence="8" key="2">
    <citation type="submission" date="2017-02" db="UniProtKB">
        <authorList>
            <consortium name="WormBaseParasite"/>
        </authorList>
    </citation>
    <scope>IDENTIFICATION</scope>
</reference>
<evidence type="ECO:0000256" key="3">
    <source>
        <dbReference type="ARBA" id="ARBA00022763"/>
    </source>
</evidence>
<evidence type="ECO:0000259" key="6">
    <source>
        <dbReference type="PROSITE" id="PS50172"/>
    </source>
</evidence>
<protein>
    <submittedName>
        <fullName evidence="8">BRCT domain-containing protein</fullName>
    </submittedName>
</protein>
<dbReference type="GO" id="GO:0045944">
    <property type="term" value="P:positive regulation of transcription by RNA polymerase II"/>
    <property type="evidence" value="ECO:0007669"/>
    <property type="project" value="TreeGrafter"/>
</dbReference>
<dbReference type="AlphaFoldDB" id="A0A0K0DCP5"/>
<evidence type="ECO:0000313" key="7">
    <source>
        <dbReference type="Proteomes" id="UP000035642"/>
    </source>
</evidence>
<keyword evidence="3" id="KW-0227">DNA damage</keyword>
<dbReference type="CDD" id="cd00027">
    <property type="entry name" value="BRCT"/>
    <property type="match status" value="1"/>
</dbReference>
<name>A0A0K0DCP5_ANGCA</name>
<dbReference type="Gene3D" id="3.40.50.10190">
    <property type="entry name" value="BRCT domain"/>
    <property type="match status" value="2"/>
</dbReference>
<dbReference type="PROSITE" id="PS50172">
    <property type="entry name" value="BRCT"/>
    <property type="match status" value="2"/>
</dbReference>
<dbReference type="STRING" id="6313.A0A0K0DCP5"/>
<evidence type="ECO:0000256" key="2">
    <source>
        <dbReference type="ARBA" id="ARBA00022737"/>
    </source>
</evidence>
<dbReference type="WBParaSite" id="ACAC_0000837401-mRNA-1">
    <property type="protein sequence ID" value="ACAC_0000837401-mRNA-1"/>
    <property type="gene ID" value="ACAC_0000837401"/>
</dbReference>
<sequence length="543" mass="60900">MVECPICRKKLNKRSCTASEQHDSIVQGYLHVGRNFRMDLEEQSFSIPEDIAYAESQVPATHVPRDSPVPSRCPPQFTLPKARGRRKKIRGTHIASKIPKMDRIVEEDVCDEGESALVKQVGQILKEQMSIESDVLTHKSSVGSAINLTSVGVQCNFLDSACSCSIRNSLQCLLEKFVCYPNLHAIFELTPELKESLLAEMVNMLHELFELQPPTTSGNQQAIGSLEGPQSSAEIIPDSFPGDDNCVELGAQCHVQPKSVQSHDMAQEVKLSPLSRERFDSNEIYSADDDSLNITIQVPFESYPEEVPSHFAIEEKENIVVRPMVFCVSRSSGVADENLVREFLSMFPSVQFNEELGSSCTHLIMMNSRKLYSSIRVMIEKSLCNRKSFAYLYAVAHKCEVIARVWLEECIKSRQLLPTAKYGVTFESAGEDPGWIRARQTSEPLFDQMNFFLPTSFSDSGLLSKKSLVELITICGGSCFDKPWEIASSKNSYTIFMPYSIEVDAARRYEASMHGVPVLLADWVLDSIAQYRILPLDAYKICK</sequence>
<feature type="domain" description="BRCT" evidence="6">
    <location>
        <begin position="441"/>
        <end position="541"/>
    </location>
</feature>
<dbReference type="GO" id="GO:0004842">
    <property type="term" value="F:ubiquitin-protein transferase activity"/>
    <property type="evidence" value="ECO:0007669"/>
    <property type="project" value="TreeGrafter"/>
</dbReference>
<keyword evidence="4" id="KW-0234">DNA repair</keyword>
<dbReference type="GO" id="GO:0000724">
    <property type="term" value="P:double-strand break repair via homologous recombination"/>
    <property type="evidence" value="ECO:0007669"/>
    <property type="project" value="TreeGrafter"/>
</dbReference>
<keyword evidence="5" id="KW-0539">Nucleus</keyword>